<evidence type="ECO:0000256" key="7">
    <source>
        <dbReference type="RuleBase" id="RU364065"/>
    </source>
</evidence>
<dbReference type="Proteomes" id="UP000010472">
    <property type="component" value="Chromosome"/>
</dbReference>
<dbReference type="FunFam" id="3.40.30.10:FF:000018">
    <property type="entry name" value="Glutaredoxin"/>
    <property type="match status" value="1"/>
</dbReference>
<evidence type="ECO:0000256" key="1">
    <source>
        <dbReference type="ARBA" id="ARBA00002549"/>
    </source>
</evidence>
<dbReference type="GO" id="GO:0034599">
    <property type="term" value="P:cellular response to oxidative stress"/>
    <property type="evidence" value="ECO:0007669"/>
    <property type="project" value="TreeGrafter"/>
</dbReference>
<protein>
    <recommendedName>
        <fullName evidence="7">Glutaredoxin</fullName>
    </recommendedName>
</protein>
<dbReference type="InterPro" id="IPR011767">
    <property type="entry name" value="GLR_AS"/>
</dbReference>
<evidence type="ECO:0000256" key="4">
    <source>
        <dbReference type="ARBA" id="ARBA00022982"/>
    </source>
</evidence>
<dbReference type="InterPro" id="IPR036249">
    <property type="entry name" value="Thioredoxin-like_sf"/>
</dbReference>
<dbReference type="STRING" id="1173022.Cri9333_3009"/>
<dbReference type="PROSITE" id="PS00195">
    <property type="entry name" value="GLUTAREDOXIN_1"/>
    <property type="match status" value="1"/>
</dbReference>
<dbReference type="EMBL" id="CP003620">
    <property type="protein sequence ID" value="AFZ13848.1"/>
    <property type="molecule type" value="Genomic_DNA"/>
</dbReference>
<dbReference type="RefSeq" id="WP_015203956.1">
    <property type="nucleotide sequence ID" value="NC_019753.1"/>
</dbReference>
<dbReference type="PRINTS" id="PR00160">
    <property type="entry name" value="GLUTAREDOXIN"/>
</dbReference>
<dbReference type="InterPro" id="IPR002109">
    <property type="entry name" value="Glutaredoxin"/>
</dbReference>
<dbReference type="GO" id="GO:0005737">
    <property type="term" value="C:cytoplasm"/>
    <property type="evidence" value="ECO:0007669"/>
    <property type="project" value="TreeGrafter"/>
</dbReference>
<evidence type="ECO:0000256" key="5">
    <source>
        <dbReference type="ARBA" id="ARBA00023157"/>
    </source>
</evidence>
<dbReference type="NCBIfam" id="TIGR02181">
    <property type="entry name" value="GRX_bact"/>
    <property type="match status" value="1"/>
</dbReference>
<evidence type="ECO:0000256" key="3">
    <source>
        <dbReference type="ARBA" id="ARBA00022448"/>
    </source>
</evidence>
<dbReference type="KEGG" id="cep:Cri9333_3009"/>
<keyword evidence="4 7" id="KW-0249">Electron transport</keyword>
<dbReference type="eggNOG" id="COG0695">
    <property type="taxonomic scope" value="Bacteria"/>
</dbReference>
<evidence type="ECO:0000313" key="9">
    <source>
        <dbReference type="EMBL" id="AFZ13848.1"/>
    </source>
</evidence>
<dbReference type="InterPro" id="IPR011900">
    <property type="entry name" value="GRX_bact"/>
</dbReference>
<gene>
    <name evidence="9" type="ORF">Cri9333_3009</name>
</gene>
<dbReference type="PATRIC" id="fig|1173022.3.peg.3257"/>
<keyword evidence="10" id="KW-1185">Reference proteome</keyword>
<evidence type="ECO:0000256" key="6">
    <source>
        <dbReference type="ARBA" id="ARBA00023284"/>
    </source>
</evidence>
<dbReference type="PANTHER" id="PTHR45694:SF18">
    <property type="entry name" value="GLUTAREDOXIN-1-RELATED"/>
    <property type="match status" value="1"/>
</dbReference>
<keyword evidence="3 7" id="KW-0813">Transport</keyword>
<comment type="function">
    <text evidence="1 7">Has a glutathione-disulfide oxidoreductase activity in the presence of NADPH and glutathione reductase. Reduces low molecular weight disulfides and proteins.</text>
</comment>
<dbReference type="Pfam" id="PF00462">
    <property type="entry name" value="Glutaredoxin"/>
    <property type="match status" value="1"/>
</dbReference>
<name>K9W0D8_9CYAN</name>
<dbReference type="GO" id="GO:0045454">
    <property type="term" value="P:cell redox homeostasis"/>
    <property type="evidence" value="ECO:0007669"/>
    <property type="project" value="InterPro"/>
</dbReference>
<dbReference type="PROSITE" id="PS51354">
    <property type="entry name" value="GLUTAREDOXIN_2"/>
    <property type="match status" value="1"/>
</dbReference>
<accession>K9W0D8</accession>
<dbReference type="Gene3D" id="3.40.30.10">
    <property type="entry name" value="Glutaredoxin"/>
    <property type="match status" value="1"/>
</dbReference>
<comment type="similarity">
    <text evidence="2 7">Belongs to the glutaredoxin family.</text>
</comment>
<proteinExistence type="inferred from homology"/>
<reference evidence="9 10" key="1">
    <citation type="submission" date="2012-06" db="EMBL/GenBank/DDBJ databases">
        <title>Finished chromosome of genome of Crinalium epipsammum PCC 9333.</title>
        <authorList>
            <consortium name="US DOE Joint Genome Institute"/>
            <person name="Gugger M."/>
            <person name="Coursin T."/>
            <person name="Rippka R."/>
            <person name="Tandeau De Marsac N."/>
            <person name="Huntemann M."/>
            <person name="Wei C.-L."/>
            <person name="Han J."/>
            <person name="Detter J.C."/>
            <person name="Han C."/>
            <person name="Tapia R."/>
            <person name="Davenport K."/>
            <person name="Daligault H."/>
            <person name="Erkkila T."/>
            <person name="Gu W."/>
            <person name="Munk A.C.C."/>
            <person name="Teshima H."/>
            <person name="Xu Y."/>
            <person name="Chain P."/>
            <person name="Chen A."/>
            <person name="Krypides N."/>
            <person name="Mavromatis K."/>
            <person name="Markowitz V."/>
            <person name="Szeto E."/>
            <person name="Ivanova N."/>
            <person name="Mikhailova N."/>
            <person name="Ovchinnikova G."/>
            <person name="Pagani I."/>
            <person name="Pati A."/>
            <person name="Goodwin L."/>
            <person name="Peters L."/>
            <person name="Pitluck S."/>
            <person name="Woyke T."/>
            <person name="Kerfeld C."/>
        </authorList>
    </citation>
    <scope>NUCLEOTIDE SEQUENCE [LARGE SCALE GENOMIC DNA]</scope>
    <source>
        <strain evidence="9 10">PCC 9333</strain>
    </source>
</reference>
<dbReference type="CDD" id="cd03418">
    <property type="entry name" value="GRX_GRXb_1_3_like"/>
    <property type="match status" value="1"/>
</dbReference>
<keyword evidence="6 7" id="KW-0676">Redox-active center</keyword>
<evidence type="ECO:0000256" key="2">
    <source>
        <dbReference type="ARBA" id="ARBA00007787"/>
    </source>
</evidence>
<dbReference type="SUPFAM" id="SSF52833">
    <property type="entry name" value="Thioredoxin-like"/>
    <property type="match status" value="1"/>
</dbReference>
<dbReference type="PANTHER" id="PTHR45694">
    <property type="entry name" value="GLUTAREDOXIN 2"/>
    <property type="match status" value="1"/>
</dbReference>
<keyword evidence="7" id="KW-0963">Cytoplasm</keyword>
<dbReference type="HOGENOM" id="CLU_026126_7_3_3"/>
<evidence type="ECO:0000313" key="10">
    <source>
        <dbReference type="Proteomes" id="UP000010472"/>
    </source>
</evidence>
<feature type="domain" description="Glutaredoxin" evidence="8">
    <location>
        <begin position="20"/>
        <end position="80"/>
    </location>
</feature>
<organism evidence="9 10">
    <name type="scientific">Crinalium epipsammum PCC 9333</name>
    <dbReference type="NCBI Taxonomy" id="1173022"/>
    <lineage>
        <taxon>Bacteria</taxon>
        <taxon>Bacillati</taxon>
        <taxon>Cyanobacteriota</taxon>
        <taxon>Cyanophyceae</taxon>
        <taxon>Gomontiellales</taxon>
        <taxon>Gomontiellaceae</taxon>
        <taxon>Crinalium</taxon>
    </lineage>
</organism>
<dbReference type="OrthoDB" id="9795531at2"/>
<dbReference type="GO" id="GO:0015038">
    <property type="term" value="F:glutathione disulfide oxidoreductase activity"/>
    <property type="evidence" value="ECO:0007669"/>
    <property type="project" value="UniProtKB-UniRule"/>
</dbReference>
<evidence type="ECO:0000259" key="8">
    <source>
        <dbReference type="Pfam" id="PF00462"/>
    </source>
</evidence>
<dbReference type="AlphaFoldDB" id="K9W0D8"/>
<sequence>MLEFLNPILGRHPEQVKANVEIYTWQTCPFCIRAKMLLWWKGVNYQEYKIDGDEAARNQMAERANGKRTLPQIFINNQHIGGCDDIYALDKQVQLDSLLAQSATS</sequence>
<dbReference type="InterPro" id="IPR014025">
    <property type="entry name" value="Glutaredoxin_subgr"/>
</dbReference>
<keyword evidence="5" id="KW-1015">Disulfide bond</keyword>